<evidence type="ECO:0000313" key="1">
    <source>
        <dbReference type="EMBL" id="EMN00863.1"/>
    </source>
</evidence>
<sequence length="220" mass="25039">MRAFFFQLKLGQKKIFFFRLVLKSLKERSVEERREGPMKSNDQILEYMGKRPQIHESVFLAPGSQVIGDVVIGKNSSIWFQTLVRGDVNYIRIGENVNIQDLTIIHVARDVYPVEIGNNVSIGHRATIHGCKLKDNSFVGMCATLMDDVEVGEFAFIGAGALVTPGKKIPPGVLVMGSPGKIIRDITDKEREIIVRTTNNYIKYKENYLQDPFYNRREFL</sequence>
<dbReference type="InterPro" id="IPR001451">
    <property type="entry name" value="Hexapep"/>
</dbReference>
<keyword evidence="2" id="KW-1185">Reference proteome</keyword>
<reference evidence="1 2" key="1">
    <citation type="submission" date="2013-01" db="EMBL/GenBank/DDBJ databases">
        <authorList>
            <person name="Harkins D.M."/>
            <person name="Durkin A.S."/>
            <person name="Brinkac L.M."/>
            <person name="Haft D.H."/>
            <person name="Selengut J.D."/>
            <person name="Sanka R."/>
            <person name="DePew J."/>
            <person name="Purushe J."/>
            <person name="Whelen A.C."/>
            <person name="Vinetz J.M."/>
            <person name="Sutton G.G."/>
            <person name="Nierman W.C."/>
            <person name="Fouts D.E."/>
        </authorList>
    </citation>
    <scope>NUCLEOTIDE SEQUENCE [LARGE SCALE GENOMIC DNA]</scope>
    <source>
        <strain evidence="1 2">2007001578</strain>
    </source>
</reference>
<dbReference type="InterPro" id="IPR011004">
    <property type="entry name" value="Trimer_LpxA-like_sf"/>
</dbReference>
<dbReference type="PANTHER" id="PTHR13061">
    <property type="entry name" value="DYNACTIN SUBUNIT P25"/>
    <property type="match status" value="1"/>
</dbReference>
<comment type="caution">
    <text evidence="1">The sequence shown here is derived from an EMBL/GenBank/DDBJ whole genome shotgun (WGS) entry which is preliminary data.</text>
</comment>
<dbReference type="InterPro" id="IPR050484">
    <property type="entry name" value="Transf_Hexapept/Carb_Anhydrase"/>
</dbReference>
<name>A0ABN0J1T3_9LEPT</name>
<gene>
    <name evidence="1" type="ORF">LEP1GSC035_1379</name>
</gene>
<organism evidence="1 2">
    <name type="scientific">Leptospira noguchii str. 2007001578</name>
    <dbReference type="NCBI Taxonomy" id="1049974"/>
    <lineage>
        <taxon>Bacteria</taxon>
        <taxon>Pseudomonadati</taxon>
        <taxon>Spirochaetota</taxon>
        <taxon>Spirochaetia</taxon>
        <taxon>Leptospirales</taxon>
        <taxon>Leptospiraceae</taxon>
        <taxon>Leptospira</taxon>
    </lineage>
</organism>
<protein>
    <submittedName>
        <fullName evidence="1">Transferase hexapeptide repeat protein</fullName>
    </submittedName>
</protein>
<proteinExistence type="predicted"/>
<dbReference type="SUPFAM" id="SSF51161">
    <property type="entry name" value="Trimeric LpxA-like enzymes"/>
    <property type="match status" value="1"/>
</dbReference>
<evidence type="ECO:0000313" key="2">
    <source>
        <dbReference type="Proteomes" id="UP000012099"/>
    </source>
</evidence>
<accession>A0ABN0J1T3</accession>
<keyword evidence="1" id="KW-0808">Transferase</keyword>
<dbReference type="Pfam" id="PF00132">
    <property type="entry name" value="Hexapep"/>
    <property type="match status" value="1"/>
</dbReference>
<dbReference type="Proteomes" id="UP000012099">
    <property type="component" value="Unassembled WGS sequence"/>
</dbReference>
<dbReference type="PANTHER" id="PTHR13061:SF29">
    <property type="entry name" value="GAMMA CARBONIC ANHYDRASE-LIKE 1, MITOCHONDRIAL-RELATED"/>
    <property type="match status" value="1"/>
</dbReference>
<dbReference type="GO" id="GO:0016740">
    <property type="term" value="F:transferase activity"/>
    <property type="evidence" value="ECO:0007669"/>
    <property type="project" value="UniProtKB-KW"/>
</dbReference>
<dbReference type="Gene3D" id="2.160.10.10">
    <property type="entry name" value="Hexapeptide repeat proteins"/>
    <property type="match status" value="1"/>
</dbReference>
<dbReference type="InterPro" id="IPR047324">
    <property type="entry name" value="LbH_gamma_CA-like"/>
</dbReference>
<dbReference type="CDD" id="cd04645">
    <property type="entry name" value="LbH_gamma_CA_like"/>
    <property type="match status" value="1"/>
</dbReference>
<dbReference type="EMBL" id="AHMH02000071">
    <property type="protein sequence ID" value="EMN00863.1"/>
    <property type="molecule type" value="Genomic_DNA"/>
</dbReference>